<dbReference type="SUPFAM" id="SSF46565">
    <property type="entry name" value="Chaperone J-domain"/>
    <property type="match status" value="1"/>
</dbReference>
<organism evidence="3 4">
    <name type="scientific">Trypanosoma conorhini</name>
    <dbReference type="NCBI Taxonomy" id="83891"/>
    <lineage>
        <taxon>Eukaryota</taxon>
        <taxon>Discoba</taxon>
        <taxon>Euglenozoa</taxon>
        <taxon>Kinetoplastea</taxon>
        <taxon>Metakinetoplastina</taxon>
        <taxon>Trypanosomatida</taxon>
        <taxon>Trypanosomatidae</taxon>
        <taxon>Trypanosoma</taxon>
    </lineage>
</organism>
<dbReference type="InterPro" id="IPR001623">
    <property type="entry name" value="DnaJ_domain"/>
</dbReference>
<dbReference type="PROSITE" id="PS50076">
    <property type="entry name" value="DNAJ_2"/>
    <property type="match status" value="1"/>
</dbReference>
<evidence type="ECO:0000256" key="1">
    <source>
        <dbReference type="SAM" id="MobiDB-lite"/>
    </source>
</evidence>
<feature type="compositionally biased region" description="Basic and acidic residues" evidence="1">
    <location>
        <begin position="190"/>
        <end position="199"/>
    </location>
</feature>
<gene>
    <name evidence="3" type="ORF">Tco025E_08946</name>
</gene>
<sequence length="650" mass="76194">MAGELEKSRRLYQTLLLPDFSSVEEVRQAYKSLALKYHPDKNLADPSAAEKFRDVRVAYEILSSAERKQKYDCALRMYQPLGANSFTPGMRTPRAGGPADVGYNPYMPTGNATSNIYEELNSYATRRAGKYHRRSSSAASPREDRASQYTKEQQEFFKKREKEHRAELRKRLAQERREQIARDLEALRRERERREETQQRSRLPRAGNENRRTCASAGCRRASPYARVPMENLPQGGANRETPRVFSARDTHPPGGFPDVLRPLQSPRPPRQLFDADAERAERMRREKERQAEVRRTEQEKYLERLIRQRMREARMRERELEEAERQERENQRRVLFSDERSVREQVVEPQEQLGRRRLWREYKLQLRWCLFQLHLRNTSEKEAADRSLIQSLEAEHFELLRLQWRESCGRTGCQTDEDLAWKYLLLDHARMQKTIFMQEQSNVISTQSMEFEAVLSAEAMAFAILEVQRRENEDRLQLVKESLDGYLVYYSNRHKLTEQELMKSALIDERAVVIHDEGLSRALLLTLMQEWRGRCGLRQDEDDEFLVLIQQRASERHLRHLREVEQARLSERQAQEATVAALRAEVRRLQQAMRSASLPVASDRGEDSSAATSPRDAELLMADANDTPSEGRRYFLCRPAQHEGHHGQP</sequence>
<dbReference type="PANTHER" id="PTHR44272:SF3">
    <property type="entry name" value="J DOMAIN-CONTAINING PROTEIN"/>
    <property type="match status" value="1"/>
</dbReference>
<reference evidence="3 4" key="1">
    <citation type="journal article" date="2018" name="BMC Genomics">
        <title>Genomic comparison of Trypanosoma conorhini and Trypanosoma rangeli to Trypanosoma cruzi strains of high and low virulence.</title>
        <authorList>
            <person name="Bradwell K.R."/>
            <person name="Koparde V.N."/>
            <person name="Matveyev A.V."/>
            <person name="Serrano M.G."/>
            <person name="Alves J.M."/>
            <person name="Parikh H."/>
            <person name="Huang B."/>
            <person name="Lee V."/>
            <person name="Espinosa-Alvarez O."/>
            <person name="Ortiz P.A."/>
            <person name="Costa-Martins A.G."/>
            <person name="Teixeira M.M."/>
            <person name="Buck G.A."/>
        </authorList>
    </citation>
    <scope>NUCLEOTIDE SEQUENCE [LARGE SCALE GENOMIC DNA]</scope>
    <source>
        <strain evidence="3 4">025E</strain>
    </source>
</reference>
<comment type="caution">
    <text evidence="3">The sequence shown here is derived from an EMBL/GenBank/DDBJ whole genome shotgun (WGS) entry which is preliminary data.</text>
</comment>
<dbReference type="PANTHER" id="PTHR44272">
    <property type="entry name" value="DNAJ DOMAIN (PROKARYOTIC HEAT SHOCK PROTEIN)"/>
    <property type="match status" value="1"/>
</dbReference>
<accession>A0A3R7MBT0</accession>
<feature type="region of interest" description="Disordered" evidence="1">
    <location>
        <begin position="595"/>
        <end position="633"/>
    </location>
</feature>
<dbReference type="InterPro" id="IPR036869">
    <property type="entry name" value="J_dom_sf"/>
</dbReference>
<dbReference type="InterPro" id="IPR052812">
    <property type="entry name" value="Plant_DnaJ_domain"/>
</dbReference>
<dbReference type="AlphaFoldDB" id="A0A3R7MBT0"/>
<dbReference type="OrthoDB" id="10250354at2759"/>
<protein>
    <submittedName>
        <fullName evidence="3">Putative chaperone DNAJ protein</fullName>
    </submittedName>
</protein>
<feature type="region of interest" description="Disordered" evidence="1">
    <location>
        <begin position="127"/>
        <end position="162"/>
    </location>
</feature>
<feature type="region of interest" description="Disordered" evidence="1">
    <location>
        <begin position="229"/>
        <end position="293"/>
    </location>
</feature>
<keyword evidence="4" id="KW-1185">Reference proteome</keyword>
<dbReference type="GeneID" id="40322557"/>
<feature type="region of interest" description="Disordered" evidence="1">
    <location>
        <begin position="190"/>
        <end position="213"/>
    </location>
</feature>
<dbReference type="EMBL" id="MKKU01000935">
    <property type="protein sequence ID" value="RNE99707.1"/>
    <property type="molecule type" value="Genomic_DNA"/>
</dbReference>
<dbReference type="PRINTS" id="PR00625">
    <property type="entry name" value="JDOMAIN"/>
</dbReference>
<evidence type="ECO:0000259" key="2">
    <source>
        <dbReference type="PROSITE" id="PS50076"/>
    </source>
</evidence>
<dbReference type="RefSeq" id="XP_029224092.1">
    <property type="nucleotide sequence ID" value="XM_029375777.1"/>
</dbReference>
<proteinExistence type="predicted"/>
<feature type="compositionally biased region" description="Basic and acidic residues" evidence="1">
    <location>
        <begin position="141"/>
        <end position="162"/>
    </location>
</feature>
<evidence type="ECO:0000313" key="3">
    <source>
        <dbReference type="EMBL" id="RNE99707.1"/>
    </source>
</evidence>
<dbReference type="Gene3D" id="1.10.287.110">
    <property type="entry name" value="DnaJ domain"/>
    <property type="match status" value="1"/>
</dbReference>
<dbReference type="Proteomes" id="UP000284403">
    <property type="component" value="Unassembled WGS sequence"/>
</dbReference>
<dbReference type="CDD" id="cd06257">
    <property type="entry name" value="DnaJ"/>
    <property type="match status" value="1"/>
</dbReference>
<dbReference type="SMART" id="SM00271">
    <property type="entry name" value="DnaJ"/>
    <property type="match status" value="1"/>
</dbReference>
<name>A0A3R7MBT0_9TRYP</name>
<dbReference type="Pfam" id="PF00226">
    <property type="entry name" value="DnaJ"/>
    <property type="match status" value="1"/>
</dbReference>
<feature type="domain" description="J" evidence="2">
    <location>
        <begin position="10"/>
        <end position="75"/>
    </location>
</feature>
<feature type="compositionally biased region" description="Basic and acidic residues" evidence="1">
    <location>
        <begin position="277"/>
        <end position="293"/>
    </location>
</feature>
<feature type="compositionally biased region" description="Basic and acidic residues" evidence="1">
    <location>
        <begin position="241"/>
        <end position="252"/>
    </location>
</feature>
<evidence type="ECO:0000313" key="4">
    <source>
        <dbReference type="Proteomes" id="UP000284403"/>
    </source>
</evidence>